<evidence type="ECO:0000313" key="4">
    <source>
        <dbReference type="EMBL" id="NWB85483.1"/>
    </source>
</evidence>
<dbReference type="AlphaFoldDB" id="A0A7Y7WSK4"/>
<gene>
    <name evidence="4" type="ORF">HX830_11360</name>
</gene>
<proteinExistence type="inferred from homology"/>
<dbReference type="Gene3D" id="3.40.50.720">
    <property type="entry name" value="NAD(P)-binding Rossmann-like Domain"/>
    <property type="match status" value="1"/>
</dbReference>
<dbReference type="EMBL" id="JACAQA010000005">
    <property type="protein sequence ID" value="NWB85483.1"/>
    <property type="molecule type" value="Genomic_DNA"/>
</dbReference>
<reference evidence="4 5" key="1">
    <citation type="submission" date="2020-04" db="EMBL/GenBank/DDBJ databases">
        <title>Molecular characterization of pseudomonads from Agaricus bisporus reveal novel blotch 2 pathogens in Western Europe.</title>
        <authorList>
            <person name="Taparia T."/>
            <person name="Krijger M."/>
            <person name="Haynes E."/>
            <person name="Elpinstone J.G."/>
            <person name="Noble R."/>
            <person name="Van Der Wolf J."/>
        </authorList>
    </citation>
    <scope>NUCLEOTIDE SEQUENCE [LARGE SCALE GENOMIC DNA]</scope>
    <source>
        <strain evidence="4 5">G9001</strain>
    </source>
</reference>
<name>A0A7Y7WSK4_9PSED</name>
<feature type="domain" description="NAD-dependent epimerase/dehydratase" evidence="3">
    <location>
        <begin position="8"/>
        <end position="231"/>
    </location>
</feature>
<organism evidence="4 5">
    <name type="scientific">Pseudomonas gingeri</name>
    <dbReference type="NCBI Taxonomy" id="117681"/>
    <lineage>
        <taxon>Bacteria</taxon>
        <taxon>Pseudomonadati</taxon>
        <taxon>Pseudomonadota</taxon>
        <taxon>Gammaproteobacteria</taxon>
        <taxon>Pseudomonadales</taxon>
        <taxon>Pseudomonadaceae</taxon>
        <taxon>Pseudomonas</taxon>
    </lineage>
</organism>
<dbReference type="PANTHER" id="PTHR43000">
    <property type="entry name" value="DTDP-D-GLUCOSE 4,6-DEHYDRATASE-RELATED"/>
    <property type="match status" value="1"/>
</dbReference>
<comment type="caution">
    <text evidence="4">The sequence shown here is derived from an EMBL/GenBank/DDBJ whole genome shotgun (WGS) entry which is preliminary data.</text>
</comment>
<dbReference type="InterPro" id="IPR001509">
    <property type="entry name" value="Epimerase_deHydtase"/>
</dbReference>
<evidence type="ECO:0000259" key="3">
    <source>
        <dbReference type="Pfam" id="PF01370"/>
    </source>
</evidence>
<evidence type="ECO:0000313" key="5">
    <source>
        <dbReference type="Proteomes" id="UP000522864"/>
    </source>
</evidence>
<accession>A0A7Y7WSK4</accession>
<sequence>MNGKTKLLVTGGTGFVGGALIDQLSGSDEFEVFALVRRRDVDFPESVSIIPTMSLAAFSAELFPQGCDCVIHAAARVHVMDDSSVDPLAEYRKVNVDETLALASQAASAGVRRFVFISSIKVNGEYTFPGFPFQADDLPAPVDPYGVSKMEAEMGLRALAASSGMEVVIIRPVLVYGPGVKANFYSMLNWLSRGLPLPLGFVKNKRSLVAMSNLVDLIVTCIRHPAAANQIFLVSDGDDVSTTELLQRLGVALGCSARLLPIPSALLILGATMLGRREVAQRLCSSLQVDIRKNLDLLGWTPPKSIEESFNETALAFKQAR</sequence>
<dbReference type="InterPro" id="IPR036291">
    <property type="entry name" value="NAD(P)-bd_dom_sf"/>
</dbReference>
<protein>
    <submittedName>
        <fullName evidence="4">NAD-dependent epimerase/dehydratase family protein</fullName>
    </submittedName>
</protein>
<evidence type="ECO:0000256" key="2">
    <source>
        <dbReference type="ARBA" id="ARBA00007637"/>
    </source>
</evidence>
<dbReference type="SUPFAM" id="SSF51735">
    <property type="entry name" value="NAD(P)-binding Rossmann-fold domains"/>
    <property type="match status" value="1"/>
</dbReference>
<evidence type="ECO:0000256" key="1">
    <source>
        <dbReference type="ARBA" id="ARBA00005125"/>
    </source>
</evidence>
<dbReference type="RefSeq" id="WP_177100191.1">
    <property type="nucleotide sequence ID" value="NZ_JACAQA010000005.1"/>
</dbReference>
<comment type="pathway">
    <text evidence="1">Bacterial outer membrane biogenesis; LPS O-antigen biosynthesis.</text>
</comment>
<dbReference type="Proteomes" id="UP000522864">
    <property type="component" value="Unassembled WGS sequence"/>
</dbReference>
<comment type="similarity">
    <text evidence="2">Belongs to the NAD(P)-dependent epimerase/dehydratase family.</text>
</comment>
<dbReference type="Pfam" id="PF01370">
    <property type="entry name" value="Epimerase"/>
    <property type="match status" value="1"/>
</dbReference>